<dbReference type="Gene3D" id="3.30.590.50">
    <property type="match status" value="2"/>
</dbReference>
<dbReference type="PANTHER" id="PTHR11164:SF0">
    <property type="entry name" value="GLUTAMATE--CYSTEINE LIGASE CATALYTIC SUBUNIT"/>
    <property type="match status" value="1"/>
</dbReference>
<evidence type="ECO:0000256" key="9">
    <source>
        <dbReference type="ARBA" id="ARBA00032122"/>
    </source>
</evidence>
<evidence type="ECO:0000256" key="6">
    <source>
        <dbReference type="ARBA" id="ARBA00022741"/>
    </source>
</evidence>
<keyword evidence="5 10" id="KW-0317">Glutathione biosynthesis</keyword>
<evidence type="ECO:0000256" key="4">
    <source>
        <dbReference type="ARBA" id="ARBA00022598"/>
    </source>
</evidence>
<name>A0AAD6G192_9EURO</name>
<dbReference type="GO" id="GO:0006750">
    <property type="term" value="P:glutathione biosynthetic process"/>
    <property type="evidence" value="ECO:0007669"/>
    <property type="project" value="UniProtKB-UniRule"/>
</dbReference>
<comment type="catalytic activity">
    <reaction evidence="10">
        <text>L-cysteine + L-glutamate + ATP = gamma-L-glutamyl-L-cysteine + ADP + phosphate + H(+)</text>
        <dbReference type="Rhea" id="RHEA:13285"/>
        <dbReference type="ChEBI" id="CHEBI:15378"/>
        <dbReference type="ChEBI" id="CHEBI:29985"/>
        <dbReference type="ChEBI" id="CHEBI:30616"/>
        <dbReference type="ChEBI" id="CHEBI:35235"/>
        <dbReference type="ChEBI" id="CHEBI:43474"/>
        <dbReference type="ChEBI" id="CHEBI:58173"/>
        <dbReference type="ChEBI" id="CHEBI:456216"/>
        <dbReference type="EC" id="6.3.2.2"/>
    </reaction>
</comment>
<evidence type="ECO:0000313" key="11">
    <source>
        <dbReference type="EMBL" id="KAJ5443711.1"/>
    </source>
</evidence>
<dbReference type="SUPFAM" id="SSF55931">
    <property type="entry name" value="Glutamine synthetase/guanido kinase"/>
    <property type="match status" value="1"/>
</dbReference>
<dbReference type="GO" id="GO:0005524">
    <property type="term" value="F:ATP binding"/>
    <property type="evidence" value="ECO:0007669"/>
    <property type="project" value="UniProtKB-UniRule"/>
</dbReference>
<comment type="similarity">
    <text evidence="2 10">Belongs to the glutamate--cysteine ligase type 3 family.</text>
</comment>
<gene>
    <name evidence="11" type="ORF">N7458_007583</name>
</gene>
<evidence type="ECO:0000256" key="3">
    <source>
        <dbReference type="ARBA" id="ARBA00012220"/>
    </source>
</evidence>
<comment type="caution">
    <text evidence="11">The sequence shown here is derived from an EMBL/GenBank/DDBJ whole genome shotgun (WGS) entry which is preliminary data.</text>
</comment>
<dbReference type="Pfam" id="PF03074">
    <property type="entry name" value="GCS"/>
    <property type="match status" value="2"/>
</dbReference>
<evidence type="ECO:0000256" key="8">
    <source>
        <dbReference type="ARBA" id="ARBA00030585"/>
    </source>
</evidence>
<dbReference type="PANTHER" id="PTHR11164">
    <property type="entry name" value="GLUTAMATE CYSTEINE LIGASE"/>
    <property type="match status" value="1"/>
</dbReference>
<accession>A0AAD6G192</accession>
<evidence type="ECO:0000256" key="5">
    <source>
        <dbReference type="ARBA" id="ARBA00022684"/>
    </source>
</evidence>
<proteinExistence type="inferred from homology"/>
<reference evidence="11" key="1">
    <citation type="submission" date="2022-12" db="EMBL/GenBank/DDBJ databases">
        <authorList>
            <person name="Petersen C."/>
        </authorList>
    </citation>
    <scope>NUCLEOTIDE SEQUENCE</scope>
    <source>
        <strain evidence="11">IBT 16125</strain>
    </source>
</reference>
<dbReference type="EMBL" id="JAPVEA010000007">
    <property type="protein sequence ID" value="KAJ5443711.1"/>
    <property type="molecule type" value="Genomic_DNA"/>
</dbReference>
<dbReference type="AlphaFoldDB" id="A0AAD6G192"/>
<dbReference type="InterPro" id="IPR004308">
    <property type="entry name" value="GCS"/>
</dbReference>
<dbReference type="GO" id="GO:0004357">
    <property type="term" value="F:glutamate-cysteine ligase activity"/>
    <property type="evidence" value="ECO:0007669"/>
    <property type="project" value="UniProtKB-UniRule"/>
</dbReference>
<keyword evidence="7 10" id="KW-0067">ATP-binding</keyword>
<evidence type="ECO:0000256" key="7">
    <source>
        <dbReference type="ARBA" id="ARBA00022840"/>
    </source>
</evidence>
<reference evidence="11" key="2">
    <citation type="journal article" date="2023" name="IMA Fungus">
        <title>Comparative genomic study of the Penicillium genus elucidates a diverse pangenome and 15 lateral gene transfer events.</title>
        <authorList>
            <person name="Petersen C."/>
            <person name="Sorensen T."/>
            <person name="Nielsen M.R."/>
            <person name="Sondergaard T.E."/>
            <person name="Sorensen J.L."/>
            <person name="Fitzpatrick D.A."/>
            <person name="Frisvad J.C."/>
            <person name="Nielsen K.L."/>
        </authorList>
    </citation>
    <scope>NUCLEOTIDE SEQUENCE</scope>
    <source>
        <strain evidence="11">IBT 16125</strain>
    </source>
</reference>
<evidence type="ECO:0000256" key="10">
    <source>
        <dbReference type="RuleBase" id="RU367135"/>
    </source>
</evidence>
<dbReference type="Proteomes" id="UP001213681">
    <property type="component" value="Unassembled WGS sequence"/>
</dbReference>
<dbReference type="EC" id="6.3.2.2" evidence="3 10"/>
<comment type="pathway">
    <text evidence="1 10">Sulfur metabolism; glutathione biosynthesis; glutathione from L-cysteine and L-glutamate: step 1/2.</text>
</comment>
<keyword evidence="6 10" id="KW-0547">Nucleotide-binding</keyword>
<dbReference type="RefSeq" id="XP_056763791.1">
    <property type="nucleotide sequence ID" value="XM_056910965.1"/>
</dbReference>
<evidence type="ECO:0000256" key="2">
    <source>
        <dbReference type="ARBA" id="ARBA00008100"/>
    </source>
</evidence>
<evidence type="ECO:0000256" key="1">
    <source>
        <dbReference type="ARBA" id="ARBA00005006"/>
    </source>
</evidence>
<keyword evidence="4 10" id="KW-0436">Ligase</keyword>
<protein>
    <recommendedName>
        <fullName evidence="3 10">Glutamate--cysteine ligase</fullName>
        <ecNumber evidence="3 10">6.3.2.2</ecNumber>
    </recommendedName>
    <alternativeName>
        <fullName evidence="9 10">Gamma-ECS</fullName>
    </alternativeName>
    <alternativeName>
        <fullName evidence="8 10">Gamma-glutamylcysteine synthetase</fullName>
    </alternativeName>
</protein>
<dbReference type="GeneID" id="81601208"/>
<sequence>MLPPEIRSPLTRYRILEENIKASHSTRLEAHIPIFRDIKTPWPFQDRVADLAAKEQHQTSPILKENCIHLDGFGFAGGSCGLHVTLQVKNESEARWLHDQLIPLGPIMLALTASSPIHKGFLADIDVRWRCFTATVDEHTASYPKDLLRFAPNPTYISRDPRCKNEWTRIAALIDPDIKMDLYNGGMDEPLATHFAYILSQEPFLLTHEDIAKADSYEDHGIFHAYQSCVWQPVRLKLPSPCGETGWRVEFRPMEMQPRDSENAAFAIFMFLLSRAILTFDISLYIPIEKVAESMKTAERQTPASKDFTNPYELMSVHEIINSENAKENTEESLFPGLIAIVRAYLKRIQVSPTQEVQLSRYLDIVSQRASGQLSTPANWMRIARIPFLGLLLHTQDMPTVITLGQVNVATAEFFHMDNFYVFCTKPSP</sequence>
<organism evidence="11 12">
    <name type="scientific">Penicillium daleae</name>
    <dbReference type="NCBI Taxonomy" id="63821"/>
    <lineage>
        <taxon>Eukaryota</taxon>
        <taxon>Fungi</taxon>
        <taxon>Dikarya</taxon>
        <taxon>Ascomycota</taxon>
        <taxon>Pezizomycotina</taxon>
        <taxon>Eurotiomycetes</taxon>
        <taxon>Eurotiomycetidae</taxon>
        <taxon>Eurotiales</taxon>
        <taxon>Aspergillaceae</taxon>
        <taxon>Penicillium</taxon>
    </lineage>
</organism>
<dbReference type="InterPro" id="IPR014746">
    <property type="entry name" value="Gln_synth/guanido_kin_cat_dom"/>
</dbReference>
<keyword evidence="12" id="KW-1185">Reference proteome</keyword>
<evidence type="ECO:0000313" key="12">
    <source>
        <dbReference type="Proteomes" id="UP001213681"/>
    </source>
</evidence>